<dbReference type="STRING" id="1802517.A2892_03525"/>
<evidence type="ECO:0000313" key="3">
    <source>
        <dbReference type="Proteomes" id="UP000176404"/>
    </source>
</evidence>
<feature type="transmembrane region" description="Helical" evidence="1">
    <location>
        <begin position="208"/>
        <end position="225"/>
    </location>
</feature>
<sequence length="1092" mass="123700">MKILKTVIFGFFRFVYFLPVLAVLILLVLLFGHPILGPGLPGSDNPNFITQAAWLFKWFPRIPFWYPQAGAGMSFTASYPILNHLIVVLLEKITSFPIAVVFRVWSLVTIILASVGLYFLTFKLTKNQTVSGLAAIFYLFTPITWIFLLVWGFAADQLSYIFIPPVLIFTFLFLDNYYQNGLTFKTKLFFLFLVVSFSILPLAHPNIFAGLLMFTIILFLIYPLLNYRSKSSIVKQILPLTLISVIIIFLLTFFWTFPYLRYQSAVARGAPVVKAELHYPSFMHESVYPASVFGLTTKTARYESLDDPPQFINHWPWRNVTFTPAISSLALIGLIGSIFFNRKILAFGLANLLPLIIAVLPQITFHLMKFPFSGYFLNWRVAIIPSRFIIPLLAGYGCFVLARLISSPLNLLSRNIKPAFLKLSLKSGYFFLCTLLTLSIAAVILWKFKNPPAYPSFLISYGPEVSVPSGMLDTRNILRTKADNCFSGASLTDVFKENLPLCQNYSLQERFWTSDLIASCKQLSSQNLILSPDLIELCGPNPGPETVERSAKICSQKNKDYQYSVVCSAKTESLWKQLQSFNLISLVVNKDLLNEGRHIFGQSRIIFEELPNRTTSRVNTNNGGLMMVEPFYNDMPQLPVYFNQGTLIKNFWNYQINVFNDKASPWPQDSIVYELSKYFGLEYTLMQESDTPFDKYERADWERIDIFGDESQRVGLWRYNQPAGLLRVTTTPLVLVIGQDKVDGYFRIFHLANLGTLPFEEGLIVKGGAYADAFSAEELKKFDAVVLEGYSYKNQSKGWKILDEYVKKGGSLLINTGWQYSSADWKLSKTPEFFPLKTLEWTDAGMTDNYKNENSAIAGEVDIEKFAPLIYGDKPWSISSSEISDLRDWAKVVISANGKPLIAGGEYGSGRIVWLGFDLPGHIGAYKDNEEEVKLYKNVLSYLLEGKEGRDLSAGFSRNYPDKLEITIKEPSNQKAAIYFSEAYYPDFKAKLVSGNKSENLKVYKAGPGMTLFILPQVISGAKIIYEYKTPISIIIARTISLATFVALIVTILRPSLLRSLIGRLLTEDAKNLKKKFMGRLFASNHDEDINY</sequence>
<feature type="transmembrane region" description="Helical" evidence="1">
    <location>
        <begin position="7"/>
        <end position="31"/>
    </location>
</feature>
<dbReference type="Proteomes" id="UP000176404">
    <property type="component" value="Unassembled WGS sequence"/>
</dbReference>
<dbReference type="SUPFAM" id="SSF52317">
    <property type="entry name" value="Class I glutamine amidotransferase-like"/>
    <property type="match status" value="1"/>
</dbReference>
<feature type="transmembrane region" description="Helical" evidence="1">
    <location>
        <begin position="157"/>
        <end position="174"/>
    </location>
</feature>
<organism evidence="2 3">
    <name type="scientific">Candidatus Woesebacteria bacterium RIFCSPLOWO2_01_FULL_39_10b</name>
    <dbReference type="NCBI Taxonomy" id="1802517"/>
    <lineage>
        <taxon>Bacteria</taxon>
        <taxon>Candidatus Woeseibacteriota</taxon>
    </lineage>
</organism>
<accession>A0A1F8B7J6</accession>
<dbReference type="InterPro" id="IPR029062">
    <property type="entry name" value="Class_I_gatase-like"/>
</dbReference>
<feature type="transmembrane region" description="Helical" evidence="1">
    <location>
        <begin position="388"/>
        <end position="406"/>
    </location>
</feature>
<dbReference type="AlphaFoldDB" id="A0A1F8B7J6"/>
<reference evidence="2 3" key="1">
    <citation type="journal article" date="2016" name="Nat. Commun.">
        <title>Thousands of microbial genomes shed light on interconnected biogeochemical processes in an aquifer system.</title>
        <authorList>
            <person name="Anantharaman K."/>
            <person name="Brown C.T."/>
            <person name="Hug L.A."/>
            <person name="Sharon I."/>
            <person name="Castelle C.J."/>
            <person name="Probst A.J."/>
            <person name="Thomas B.C."/>
            <person name="Singh A."/>
            <person name="Wilkins M.J."/>
            <person name="Karaoz U."/>
            <person name="Brodie E.L."/>
            <person name="Williams K.H."/>
            <person name="Hubbard S.S."/>
            <person name="Banfield J.F."/>
        </authorList>
    </citation>
    <scope>NUCLEOTIDE SEQUENCE [LARGE SCALE GENOMIC DNA]</scope>
</reference>
<gene>
    <name evidence="2" type="ORF">A2892_03525</name>
</gene>
<feature type="transmembrane region" description="Helical" evidence="1">
    <location>
        <begin position="132"/>
        <end position="151"/>
    </location>
</feature>
<dbReference type="Gene3D" id="3.40.50.880">
    <property type="match status" value="1"/>
</dbReference>
<feature type="transmembrane region" description="Helical" evidence="1">
    <location>
        <begin position="98"/>
        <end position="120"/>
    </location>
</feature>
<name>A0A1F8B7J6_9BACT</name>
<feature type="transmembrane region" description="Helical" evidence="1">
    <location>
        <begin position="347"/>
        <end position="368"/>
    </location>
</feature>
<keyword evidence="1" id="KW-0812">Transmembrane</keyword>
<protein>
    <recommendedName>
        <fullName evidence="4">Membrane protein 6-pyruvoyl-tetrahydropterin synthase-related domain-containing protein</fullName>
    </recommendedName>
</protein>
<keyword evidence="1" id="KW-0472">Membrane</keyword>
<comment type="caution">
    <text evidence="2">The sequence shown here is derived from an EMBL/GenBank/DDBJ whole genome shotgun (WGS) entry which is preliminary data.</text>
</comment>
<keyword evidence="1" id="KW-1133">Transmembrane helix</keyword>
<dbReference type="EMBL" id="MGHD01000020">
    <property type="protein sequence ID" value="OGM59395.1"/>
    <property type="molecule type" value="Genomic_DNA"/>
</dbReference>
<feature type="transmembrane region" description="Helical" evidence="1">
    <location>
        <begin position="237"/>
        <end position="257"/>
    </location>
</feature>
<feature type="transmembrane region" description="Helical" evidence="1">
    <location>
        <begin position="427"/>
        <end position="446"/>
    </location>
</feature>
<evidence type="ECO:0000256" key="1">
    <source>
        <dbReference type="SAM" id="Phobius"/>
    </source>
</evidence>
<evidence type="ECO:0000313" key="2">
    <source>
        <dbReference type="EMBL" id="OGM59395.1"/>
    </source>
</evidence>
<evidence type="ECO:0008006" key="4">
    <source>
        <dbReference type="Google" id="ProtNLM"/>
    </source>
</evidence>
<proteinExistence type="predicted"/>
<feature type="transmembrane region" description="Helical" evidence="1">
    <location>
        <begin position="321"/>
        <end position="340"/>
    </location>
</feature>